<organism evidence="2 3">
    <name type="scientific">Dioscorea cayennensis subsp. rotundata</name>
    <name type="common">White Guinea yam</name>
    <name type="synonym">Dioscorea rotundata</name>
    <dbReference type="NCBI Taxonomy" id="55577"/>
    <lineage>
        <taxon>Eukaryota</taxon>
        <taxon>Viridiplantae</taxon>
        <taxon>Streptophyta</taxon>
        <taxon>Embryophyta</taxon>
        <taxon>Tracheophyta</taxon>
        <taxon>Spermatophyta</taxon>
        <taxon>Magnoliopsida</taxon>
        <taxon>Liliopsida</taxon>
        <taxon>Dioscoreales</taxon>
        <taxon>Dioscoreaceae</taxon>
        <taxon>Dioscorea</taxon>
    </lineage>
</organism>
<dbReference type="AlphaFoldDB" id="A0AB40B6W7"/>
<dbReference type="Proteomes" id="UP001515500">
    <property type="component" value="Chromosome 4"/>
</dbReference>
<name>A0AB40B6W7_DIOCR</name>
<reference evidence="3 4" key="1">
    <citation type="submission" date="2025-04" db="UniProtKB">
        <authorList>
            <consortium name="RefSeq"/>
        </authorList>
    </citation>
    <scope>IDENTIFICATION</scope>
</reference>
<gene>
    <name evidence="3 4 5 6" type="primary">LOC120259001</name>
</gene>
<evidence type="ECO:0000313" key="4">
    <source>
        <dbReference type="RefSeq" id="XP_039122449.1"/>
    </source>
</evidence>
<evidence type="ECO:0000313" key="3">
    <source>
        <dbReference type="RefSeq" id="XP_039122448.1"/>
    </source>
</evidence>
<evidence type="ECO:0000313" key="5">
    <source>
        <dbReference type="RefSeq" id="XP_039122450.1"/>
    </source>
</evidence>
<evidence type="ECO:0000256" key="1">
    <source>
        <dbReference type="SAM" id="MobiDB-lite"/>
    </source>
</evidence>
<dbReference type="RefSeq" id="XP_039122449.1">
    <property type="nucleotide sequence ID" value="XM_039266515.1"/>
</dbReference>
<keyword evidence="2" id="KW-1185">Reference proteome</keyword>
<dbReference type="GeneID" id="120259001"/>
<sequence length="218" mass="24833">MASHIPAAIQNENLPIHRGKGVEGAKTDLSKTVRTKSQGRVALRDLSKASKPAPLGPTKGSTLKEKPKAHDGGTIKNTSKTSFLTDEEIKHCQEWAKEGIEEIPFTGNDQRKQEQEHMEERVRKEVETVLSSLREWMDLAYGFGMPHEEAELDDSMDLLKMQLEPEEHPPFARYCSYSGNEEIEDVSLEPEFDNYFPYTDHTFEMKLKEEYDSDIVFG</sequence>
<proteinExistence type="predicted"/>
<protein>
    <submittedName>
        <fullName evidence="3 4">Uncharacterized protein LOC120259001</fullName>
    </submittedName>
</protein>
<feature type="compositionally biased region" description="Basic and acidic residues" evidence="1">
    <location>
        <begin position="20"/>
        <end position="31"/>
    </location>
</feature>
<dbReference type="RefSeq" id="XP_039122450.1">
    <property type="nucleotide sequence ID" value="XM_039266516.1"/>
</dbReference>
<feature type="compositionally biased region" description="Basic and acidic residues" evidence="1">
    <location>
        <begin position="62"/>
        <end position="73"/>
    </location>
</feature>
<evidence type="ECO:0000313" key="2">
    <source>
        <dbReference type="Proteomes" id="UP001515500"/>
    </source>
</evidence>
<dbReference type="RefSeq" id="XP_039122448.1">
    <property type="nucleotide sequence ID" value="XM_039266514.1"/>
</dbReference>
<dbReference type="RefSeq" id="XP_039122451.1">
    <property type="nucleotide sequence ID" value="XM_039266517.1"/>
</dbReference>
<accession>A0AB40B6W7</accession>
<evidence type="ECO:0000313" key="6">
    <source>
        <dbReference type="RefSeq" id="XP_039122451.1"/>
    </source>
</evidence>
<feature type="region of interest" description="Disordered" evidence="1">
    <location>
        <begin position="18"/>
        <end position="78"/>
    </location>
</feature>